<name>A0A9X1ML46_9BACT</name>
<comment type="caution">
    <text evidence="1">The sequence shown here is derived from an EMBL/GenBank/DDBJ whole genome shotgun (WGS) entry which is preliminary data.</text>
</comment>
<reference evidence="1" key="1">
    <citation type="submission" date="2021-11" db="EMBL/GenBank/DDBJ databases">
        <title>Genome sequence.</title>
        <authorList>
            <person name="Sun Q."/>
        </authorList>
    </citation>
    <scope>NUCLEOTIDE SEQUENCE</scope>
    <source>
        <strain evidence="1">JC732</strain>
    </source>
</reference>
<protein>
    <submittedName>
        <fullName evidence="1">Uncharacterized protein</fullName>
    </submittedName>
</protein>
<dbReference type="Proteomes" id="UP001139103">
    <property type="component" value="Unassembled WGS sequence"/>
</dbReference>
<dbReference type="EMBL" id="JAJKFT010000004">
    <property type="protein sequence ID" value="MCC9628215.1"/>
    <property type="molecule type" value="Genomic_DNA"/>
</dbReference>
<proteinExistence type="predicted"/>
<organism evidence="1 2">
    <name type="scientific">Blastopirellula sediminis</name>
    <dbReference type="NCBI Taxonomy" id="2894196"/>
    <lineage>
        <taxon>Bacteria</taxon>
        <taxon>Pseudomonadati</taxon>
        <taxon>Planctomycetota</taxon>
        <taxon>Planctomycetia</taxon>
        <taxon>Pirellulales</taxon>
        <taxon>Pirellulaceae</taxon>
        <taxon>Blastopirellula</taxon>
    </lineage>
</organism>
<evidence type="ECO:0000313" key="2">
    <source>
        <dbReference type="Proteomes" id="UP001139103"/>
    </source>
</evidence>
<sequence>MPIDEAGSSAPIRINVMIPQPLQPLERGERFELPLCDLFDETDGGDVVGGGTMLEQGKITSANIEIEINDESLLPKVIETLRAGKAPDDTEISIGEPINQTKLLRDF</sequence>
<evidence type="ECO:0000313" key="1">
    <source>
        <dbReference type="EMBL" id="MCC9628215.1"/>
    </source>
</evidence>
<accession>A0A9X1ML46</accession>
<dbReference type="AlphaFoldDB" id="A0A9X1ML46"/>
<dbReference type="RefSeq" id="WP_230217283.1">
    <property type="nucleotide sequence ID" value="NZ_JAJKFT010000004.1"/>
</dbReference>
<keyword evidence="2" id="KW-1185">Reference proteome</keyword>
<gene>
    <name evidence="1" type="ORF">LOC68_07395</name>
</gene>